<evidence type="ECO:0000313" key="7">
    <source>
        <dbReference type="EMBL" id="RVT95625.1"/>
    </source>
</evidence>
<evidence type="ECO:0000256" key="4">
    <source>
        <dbReference type="ARBA" id="ARBA00023004"/>
    </source>
</evidence>
<evidence type="ECO:0000256" key="2">
    <source>
        <dbReference type="ARBA" id="ARBA00022691"/>
    </source>
</evidence>
<dbReference type="GO" id="GO:0046872">
    <property type="term" value="F:metal ion binding"/>
    <property type="evidence" value="ECO:0007669"/>
    <property type="project" value="UniProtKB-KW"/>
</dbReference>
<keyword evidence="7" id="KW-0808">Transferase</keyword>
<dbReference type="SFLD" id="SFLDF00397">
    <property type="entry name" value="adenosyl-hopene_transferase"/>
    <property type="match status" value="1"/>
</dbReference>
<evidence type="ECO:0000259" key="6">
    <source>
        <dbReference type="PROSITE" id="PS51918"/>
    </source>
</evidence>
<keyword evidence="2" id="KW-0949">S-adenosyl-L-methionine</keyword>
<dbReference type="InterPro" id="IPR058240">
    <property type="entry name" value="rSAM_sf"/>
</dbReference>
<dbReference type="CDD" id="cd01335">
    <property type="entry name" value="Radical_SAM"/>
    <property type="match status" value="1"/>
</dbReference>
<dbReference type="InterPro" id="IPR017833">
    <property type="entry name" value="Hopanoid_synth-assoc_rSAM_HpnH"/>
</dbReference>
<dbReference type="Proteomes" id="UP000282957">
    <property type="component" value="Unassembled WGS sequence"/>
</dbReference>
<reference evidence="7 8" key="1">
    <citation type="submission" date="2019-01" db="EMBL/GenBank/DDBJ databases">
        <authorList>
            <person name="Chen W.-M."/>
        </authorList>
    </citation>
    <scope>NUCLEOTIDE SEQUENCE [LARGE SCALE GENOMIC DNA]</scope>
    <source>
        <strain evidence="7 8">CCP-6</strain>
    </source>
</reference>
<dbReference type="SUPFAM" id="SSF102114">
    <property type="entry name" value="Radical SAM enzymes"/>
    <property type="match status" value="1"/>
</dbReference>
<sequence length="392" mass="43610">MGIPLSQQAKVAAYVLKQQLSGRKRFPLVLMLEPLFRCNLACAGCGKIDYPDKILNKRLTVEESLGAAEECGAPVVAIAGGEPLLHKEMPEIVKGLLDQGRIVILCTNALLLEKRMDDYKPHPRFIWDIHLDGDRAQHDWAVSQEGVYDRAVAALKKVRDKGFRTAINCTLFNNADAERTAKFFDDVTAMGVDNIMLSPGYSYERAPDQKHFLNRQATKELFRDVLSRNTGAKGGKAKWRMGNSPLFLDFLAGNQSYNCTPWGNPTRNIFGWQRPCYLLGEGYAKTYQELMDTTDWDKYGVGNYEKCADCMVHSGFEATAAIDALKHPIKALTAQFRGPRTEGPMAPEIDLTKQRPAEYVFSGHVQKVMEDIAHEPARGAKHGGSGKQVAAE</sequence>
<gene>
    <name evidence="7" type="primary">hpnH</name>
    <name evidence="7" type="ORF">EOD42_15595</name>
</gene>
<dbReference type="InterPro" id="IPR007197">
    <property type="entry name" value="rSAM"/>
</dbReference>
<organism evidence="7 8">
    <name type="scientific">Rhodovarius crocodyli</name>
    <dbReference type="NCBI Taxonomy" id="1979269"/>
    <lineage>
        <taxon>Bacteria</taxon>
        <taxon>Pseudomonadati</taxon>
        <taxon>Pseudomonadota</taxon>
        <taxon>Alphaproteobacteria</taxon>
        <taxon>Acetobacterales</taxon>
        <taxon>Roseomonadaceae</taxon>
        <taxon>Rhodovarius</taxon>
    </lineage>
</organism>
<dbReference type="NCBIfam" id="TIGR03470">
    <property type="entry name" value="HpnH"/>
    <property type="match status" value="1"/>
</dbReference>
<dbReference type="GO" id="GO:0016740">
    <property type="term" value="F:transferase activity"/>
    <property type="evidence" value="ECO:0007669"/>
    <property type="project" value="UniProtKB-KW"/>
</dbReference>
<feature type="domain" description="Radical SAM core" evidence="6">
    <location>
        <begin position="20"/>
        <end position="232"/>
    </location>
</feature>
<evidence type="ECO:0000313" key="8">
    <source>
        <dbReference type="Proteomes" id="UP000282957"/>
    </source>
</evidence>
<dbReference type="AlphaFoldDB" id="A0A437MDA3"/>
<evidence type="ECO:0000256" key="5">
    <source>
        <dbReference type="ARBA" id="ARBA00023014"/>
    </source>
</evidence>
<dbReference type="PANTHER" id="PTHR11228">
    <property type="entry name" value="RADICAL SAM DOMAIN PROTEIN"/>
    <property type="match status" value="1"/>
</dbReference>
<keyword evidence="3" id="KW-0479">Metal-binding</keyword>
<dbReference type="SFLD" id="SFLDG01067">
    <property type="entry name" value="SPASM/twitch_domain_containing"/>
    <property type="match status" value="1"/>
</dbReference>
<dbReference type="InterPro" id="IPR013785">
    <property type="entry name" value="Aldolase_TIM"/>
</dbReference>
<dbReference type="InterPro" id="IPR050377">
    <property type="entry name" value="Radical_SAM_PqqE_MftC-like"/>
</dbReference>
<dbReference type="Gene3D" id="3.20.20.70">
    <property type="entry name" value="Aldolase class I"/>
    <property type="match status" value="1"/>
</dbReference>
<dbReference type="PANTHER" id="PTHR11228:SF22">
    <property type="entry name" value="PEPTIDE BIOSYNTHESIS PROTEIN YYDG-RELATED"/>
    <property type="match status" value="1"/>
</dbReference>
<dbReference type="Pfam" id="PF04055">
    <property type="entry name" value="Radical_SAM"/>
    <property type="match status" value="1"/>
</dbReference>
<keyword evidence="4" id="KW-0408">Iron</keyword>
<dbReference type="PROSITE" id="PS51918">
    <property type="entry name" value="RADICAL_SAM"/>
    <property type="match status" value="1"/>
</dbReference>
<evidence type="ECO:0000256" key="1">
    <source>
        <dbReference type="ARBA" id="ARBA00001966"/>
    </source>
</evidence>
<proteinExistence type="predicted"/>
<dbReference type="OrthoDB" id="9782387at2"/>
<dbReference type="GO" id="GO:0051536">
    <property type="term" value="F:iron-sulfur cluster binding"/>
    <property type="evidence" value="ECO:0007669"/>
    <property type="project" value="UniProtKB-KW"/>
</dbReference>
<keyword evidence="8" id="KW-1185">Reference proteome</keyword>
<dbReference type="InterPro" id="IPR022563">
    <property type="entry name" value="DUF3463"/>
</dbReference>
<evidence type="ECO:0000256" key="3">
    <source>
        <dbReference type="ARBA" id="ARBA00022723"/>
    </source>
</evidence>
<name>A0A437MDA3_9PROT</name>
<dbReference type="EMBL" id="SACL01000005">
    <property type="protein sequence ID" value="RVT95625.1"/>
    <property type="molecule type" value="Genomic_DNA"/>
</dbReference>
<dbReference type="Pfam" id="PF11946">
    <property type="entry name" value="DUF3463"/>
    <property type="match status" value="1"/>
</dbReference>
<protein>
    <submittedName>
        <fullName evidence="7">Adenosyl-hopene transferase HpnH</fullName>
    </submittedName>
</protein>
<accession>A0A437MDA3</accession>
<dbReference type="RefSeq" id="WP_127788483.1">
    <property type="nucleotide sequence ID" value="NZ_SACL01000005.1"/>
</dbReference>
<keyword evidence="5" id="KW-0411">Iron-sulfur</keyword>
<dbReference type="SFLD" id="SFLDS00029">
    <property type="entry name" value="Radical_SAM"/>
    <property type="match status" value="1"/>
</dbReference>
<comment type="caution">
    <text evidence="7">The sequence shown here is derived from an EMBL/GenBank/DDBJ whole genome shotgun (WGS) entry which is preliminary data.</text>
</comment>
<comment type="cofactor">
    <cofactor evidence="1">
        <name>[4Fe-4S] cluster</name>
        <dbReference type="ChEBI" id="CHEBI:49883"/>
    </cofactor>
</comment>